<name>A0A0F9TK57_9ZZZZ</name>
<dbReference type="AlphaFoldDB" id="A0A0F9TK57"/>
<evidence type="ECO:0000313" key="2">
    <source>
        <dbReference type="EMBL" id="KKN49381.1"/>
    </source>
</evidence>
<protein>
    <recommendedName>
        <fullName evidence="3">Right handed beta helix domain-containing protein</fullName>
    </recommendedName>
</protein>
<evidence type="ECO:0008006" key="3">
    <source>
        <dbReference type="Google" id="ProtNLM"/>
    </source>
</evidence>
<feature type="compositionally biased region" description="Polar residues" evidence="1">
    <location>
        <begin position="31"/>
        <end position="40"/>
    </location>
</feature>
<organism evidence="2">
    <name type="scientific">marine sediment metagenome</name>
    <dbReference type="NCBI Taxonomy" id="412755"/>
    <lineage>
        <taxon>unclassified sequences</taxon>
        <taxon>metagenomes</taxon>
        <taxon>ecological metagenomes</taxon>
    </lineage>
</organism>
<feature type="region of interest" description="Disordered" evidence="1">
    <location>
        <begin position="1"/>
        <end position="53"/>
    </location>
</feature>
<sequence length="449" mass="45857">MTISASMVLNVRPGGSDNNGGGYHSGAGVDYSTQDSSQYNGVDLTVDGSDNTKVVPDGHTPVGNDLNNLVQITAGAGFTLEVFEILAQDGTSWTLDRSPAATSTSGGTWFMGGGYATPGKAGAEAKLSGQSINVKSGAAYVLSTSTPGPGGPVVLEADKAILLEGYETTPGDMGVKPVIDAGAITGIVLVSGRGGFAAKTPWIVNLKADGNGQTNVDGFRVTDVTDHIMITHCDAVDCIKGFNLGGLFFNCFALTCTHGFYDIAQAAGCEAKDCVTTGFFDVGSGTARFFGCLAYGTSAGKGFQMNYYSSAFRCAAYGCSGDGFDSSAYDELLMMNCLSVGNGGWGFNNGTEDDALTLGCAAYNNTSGNYRATLRKVIGNISLSGDPFVDAAGDDFRLNNVAGAGAACRAAGIGLPQQIGNTDIGATQHADPAGGVSIVGTRRNTLIGR</sequence>
<proteinExistence type="predicted"/>
<dbReference type="EMBL" id="LAZR01001171">
    <property type="protein sequence ID" value="KKN49381.1"/>
    <property type="molecule type" value="Genomic_DNA"/>
</dbReference>
<evidence type="ECO:0000256" key="1">
    <source>
        <dbReference type="SAM" id="MobiDB-lite"/>
    </source>
</evidence>
<reference evidence="2" key="1">
    <citation type="journal article" date="2015" name="Nature">
        <title>Complex archaea that bridge the gap between prokaryotes and eukaryotes.</title>
        <authorList>
            <person name="Spang A."/>
            <person name="Saw J.H."/>
            <person name="Jorgensen S.L."/>
            <person name="Zaremba-Niedzwiedzka K."/>
            <person name="Martijn J."/>
            <person name="Lind A.E."/>
            <person name="van Eijk R."/>
            <person name="Schleper C."/>
            <person name="Guy L."/>
            <person name="Ettema T.J."/>
        </authorList>
    </citation>
    <scope>NUCLEOTIDE SEQUENCE</scope>
</reference>
<accession>A0A0F9TK57</accession>
<dbReference type="SUPFAM" id="SSF51126">
    <property type="entry name" value="Pectin lyase-like"/>
    <property type="match status" value="1"/>
</dbReference>
<comment type="caution">
    <text evidence="2">The sequence shown here is derived from an EMBL/GenBank/DDBJ whole genome shotgun (WGS) entry which is preliminary data.</text>
</comment>
<gene>
    <name evidence="2" type="ORF">LCGC14_0643570</name>
</gene>
<dbReference type="InterPro" id="IPR011050">
    <property type="entry name" value="Pectin_lyase_fold/virulence"/>
</dbReference>